<keyword evidence="8" id="KW-0472">Membrane</keyword>
<evidence type="ECO:0000256" key="1">
    <source>
        <dbReference type="ARBA" id="ARBA00004115"/>
    </source>
</evidence>
<keyword evidence="5 9" id="KW-0732">Signal</keyword>
<evidence type="ECO:0000256" key="2">
    <source>
        <dbReference type="ARBA" id="ARBA00007695"/>
    </source>
</evidence>
<keyword evidence="10" id="KW-1185">Reference proteome</keyword>
<evidence type="ECO:0000256" key="3">
    <source>
        <dbReference type="ARBA" id="ARBA00020105"/>
    </source>
</evidence>
<dbReference type="GeneID" id="106816311"/>
<feature type="signal peptide" evidence="9">
    <location>
        <begin position="1"/>
        <end position="31"/>
    </location>
</feature>
<dbReference type="Pfam" id="PF21203">
    <property type="entry name" value="ECM10"/>
    <property type="match status" value="1"/>
</dbReference>
<evidence type="ECO:0000256" key="5">
    <source>
        <dbReference type="ARBA" id="ARBA00022729"/>
    </source>
</evidence>
<reference evidence="11" key="1">
    <citation type="submission" date="2025-08" db="UniProtKB">
        <authorList>
            <consortium name="RefSeq"/>
        </authorList>
    </citation>
    <scope>IDENTIFICATION</scope>
</reference>
<sequence>MLIQTNVLRRFFIEMKFAVCLHFLLFVAAKAGDFDSDFDGGYTLSVEHAFGAGGEFSSRGTVTVKSVKSGFAVFTQDRPLNHEEIEKLRHAAESDGFYMIRIPTKPELYVSTFIKACSLYESELSDVIRIHLDQTGDVIGVSLTTVPALCQGLEPPDSNLTNFNTSVEVAQTVTGPTPDTSTYLQKMAKDKEQKVAGEQDNRSFFAKYWMYIVPVVVFMLITSASDQGSGGGGGAR</sequence>
<dbReference type="PANTHER" id="PTHR21397:SF4">
    <property type="entry name" value="ER MEMBRANE PROTEIN COMPLEX SUBUNIT 10"/>
    <property type="match status" value="1"/>
</dbReference>
<organism evidence="10 11">
    <name type="scientific">Priapulus caudatus</name>
    <name type="common">Priapulid worm</name>
    <dbReference type="NCBI Taxonomy" id="37621"/>
    <lineage>
        <taxon>Eukaryota</taxon>
        <taxon>Metazoa</taxon>
        <taxon>Ecdysozoa</taxon>
        <taxon>Scalidophora</taxon>
        <taxon>Priapulida</taxon>
        <taxon>Priapulimorpha</taxon>
        <taxon>Priapulimorphida</taxon>
        <taxon>Priapulidae</taxon>
        <taxon>Priapulus</taxon>
    </lineage>
</organism>
<evidence type="ECO:0000256" key="8">
    <source>
        <dbReference type="ARBA" id="ARBA00023136"/>
    </source>
</evidence>
<dbReference type="PANTHER" id="PTHR21397">
    <property type="entry name" value="CHROMATIN COMPLEXES SUBUNIT BAP18-RELATED"/>
    <property type="match status" value="1"/>
</dbReference>
<name>A0ABM1EW05_PRICU</name>
<comment type="subcellular location">
    <subcellularLocation>
        <location evidence="1">Endoplasmic reticulum membrane</location>
        <topology evidence="1">Single-pass type I membrane protein</topology>
    </subcellularLocation>
</comment>
<keyword evidence="4" id="KW-0812">Transmembrane</keyword>
<evidence type="ECO:0000313" key="10">
    <source>
        <dbReference type="Proteomes" id="UP000695022"/>
    </source>
</evidence>
<evidence type="ECO:0000256" key="4">
    <source>
        <dbReference type="ARBA" id="ARBA00022692"/>
    </source>
</evidence>
<dbReference type="Proteomes" id="UP000695022">
    <property type="component" value="Unplaced"/>
</dbReference>
<gene>
    <name evidence="11" type="primary">LOC106816311</name>
</gene>
<dbReference type="CDD" id="cd22209">
    <property type="entry name" value="EMC10"/>
    <property type="match status" value="1"/>
</dbReference>
<proteinExistence type="inferred from homology"/>
<dbReference type="RefSeq" id="XP_014676376.1">
    <property type="nucleotide sequence ID" value="XM_014820890.1"/>
</dbReference>
<evidence type="ECO:0000256" key="7">
    <source>
        <dbReference type="ARBA" id="ARBA00022989"/>
    </source>
</evidence>
<feature type="chain" id="PRO_5046450659" description="ER membrane protein complex subunit 10" evidence="9">
    <location>
        <begin position="32"/>
        <end position="236"/>
    </location>
</feature>
<protein>
    <recommendedName>
        <fullName evidence="3">ER membrane protein complex subunit 10</fullName>
    </recommendedName>
</protein>
<evidence type="ECO:0000313" key="11">
    <source>
        <dbReference type="RefSeq" id="XP_014676376.1"/>
    </source>
</evidence>
<keyword evidence="6" id="KW-0256">Endoplasmic reticulum</keyword>
<comment type="similarity">
    <text evidence="2">Belongs to the EMC10 family.</text>
</comment>
<keyword evidence="7" id="KW-1133">Transmembrane helix</keyword>
<evidence type="ECO:0000256" key="6">
    <source>
        <dbReference type="ARBA" id="ARBA00022824"/>
    </source>
</evidence>
<accession>A0ABM1EW05</accession>
<evidence type="ECO:0000256" key="9">
    <source>
        <dbReference type="SAM" id="SignalP"/>
    </source>
</evidence>